<evidence type="ECO:0000256" key="1">
    <source>
        <dbReference type="SAM" id="Coils"/>
    </source>
</evidence>
<name>A0A8M1KR38_CLUHA</name>
<protein>
    <submittedName>
        <fullName evidence="4">Trichohyalin isoform X1</fullName>
    </submittedName>
</protein>
<dbReference type="GeneID" id="105902716"/>
<organism evidence="3 4">
    <name type="scientific">Clupea harengus</name>
    <name type="common">Atlantic herring</name>
    <dbReference type="NCBI Taxonomy" id="7950"/>
    <lineage>
        <taxon>Eukaryota</taxon>
        <taxon>Metazoa</taxon>
        <taxon>Chordata</taxon>
        <taxon>Craniata</taxon>
        <taxon>Vertebrata</taxon>
        <taxon>Euteleostomi</taxon>
        <taxon>Actinopterygii</taxon>
        <taxon>Neopterygii</taxon>
        <taxon>Teleostei</taxon>
        <taxon>Clupei</taxon>
        <taxon>Clupeiformes</taxon>
        <taxon>Clupeoidei</taxon>
        <taxon>Clupeidae</taxon>
        <taxon>Clupea</taxon>
    </lineage>
</organism>
<sequence length="1218" mass="139651">MEESNYNGQAGEDGEDTDELLCTGAELTLFSHAWSSSRYAQPCTRISASNLCYALTDEAYNGRLASSALPRDHCDLLLDAIDAELSRLQSQNLSHDGNFKTEDVKGLAYLCGSPSLSKDTGLGSTSPTNDKEYQDAPSHGPEGTPPIRSPSKASGGWKDSARRSEREGSSVTLDSRTEQCHWRLERLLGRADRGPLISTPPAPDSVCTEDFTERFKDETVDLDEKSRTESSRSTPHDTAALSGPPSNTGATEPAAENTSLPLGTNVRYLAGVPVKYFDAVTIDSDLDSVRTEQVHRHLHRSFSHRKATKAVEQMDSMCSDHSGCDTQAEEGSQQYGTLASRATVSSCGRQRIENSSHSRGQMFSSDDNSEESESFQHSRNGHKGTRHPSSTHRRPRANRVKRIRGNNFSSGWMEEQVTGRRLLEETLSALRKANEREENTLVMKRAQLCETEQSLTELLQQRQCVSQQLELLRLEVEQNERDGQWFQASLRDNTAQADASRRELQRLQSQRDSCQLEVTALQEELDTLQRSRTVLQEGGETRRLSGSVSVLEREAMDRLLENAKSALFTEQRRFRHTLDSMSERLDEAQQELDQREEELRTLRRRCTELEAQLTDTNRQRGEQEEHLQRQLKDQEGRVGALERIVAQKEVLLLGVQEQKSALQLELGSQKEECHKQCTQIQEHGEREKEVALEAQGLQLSLAHEKELQQVRLQGQEVKSAALREQAQSHTQRVESLESCIQLKEEEVRRLTETQEKQEEAMGRREKQLRGETEEKVQQALKQEQRRWEEQREVTLQDQWRRMKREEQEAVESVRAEAERERRNALGLHSKVLELQTKVQTLEDKLCLQQREQSSAQAAVTQALREEHQAELQRLRRQTEEEAQREGLRLRHVLQQSEAQLHSSQVTRAEQEHDHQMVLERLEQQQRRWARDLQVECQNLQVMLGNGEHTELIGNTLLSYTLGQAVEMVPTLRQQFQKLITGLQQELELQKHTNQKIGQDKEHELHLQREQMLLEKERALQSLRERLIQEHIEELSILNRSQLRGAPEGSVMDSLRRQLRDKDEELRHVQRSMGQWKEKTAARLARKFEEELTSELERCKADILRRRRTPRVCSDREKKLQRLEEEMRQLTMCADLENMPSATPPSSKSADPPATLRSQDLASYKLLRHLQSRIRQLHAENRPHKHSPPHQPSRPAELAGSYLETIPATRESSFVATQK</sequence>
<feature type="region of interest" description="Disordered" evidence="2">
    <location>
        <begin position="1173"/>
        <end position="1218"/>
    </location>
</feature>
<dbReference type="OrthoDB" id="6158625at2759"/>
<feature type="region of interest" description="Disordered" evidence="2">
    <location>
        <begin position="215"/>
        <end position="258"/>
    </location>
</feature>
<feature type="compositionally biased region" description="Polar residues" evidence="2">
    <location>
        <begin position="1209"/>
        <end position="1218"/>
    </location>
</feature>
<keyword evidence="3" id="KW-1185">Reference proteome</keyword>
<dbReference type="AlphaFoldDB" id="A0A8M1KR38"/>
<feature type="compositionally biased region" description="Basic residues" evidence="2">
    <location>
        <begin position="379"/>
        <end position="403"/>
    </location>
</feature>
<reference evidence="4" key="1">
    <citation type="submission" date="2025-08" db="UniProtKB">
        <authorList>
            <consortium name="RefSeq"/>
        </authorList>
    </citation>
    <scope>IDENTIFICATION</scope>
</reference>
<dbReference type="Proteomes" id="UP000515152">
    <property type="component" value="Chromosome 7"/>
</dbReference>
<feature type="compositionally biased region" description="Polar residues" evidence="2">
    <location>
        <begin position="118"/>
        <end position="128"/>
    </location>
</feature>
<feature type="region of interest" description="Disordered" evidence="2">
    <location>
        <begin position="118"/>
        <end position="176"/>
    </location>
</feature>
<feature type="region of interest" description="Disordered" evidence="2">
    <location>
        <begin position="335"/>
        <end position="403"/>
    </location>
</feature>
<feature type="compositionally biased region" description="Polar residues" evidence="2">
    <location>
        <begin position="244"/>
        <end position="258"/>
    </location>
</feature>
<keyword evidence="1" id="KW-0175">Coiled coil</keyword>
<accession>A0A8M1KR38</accession>
<feature type="region of interest" description="Disordered" evidence="2">
    <location>
        <begin position="751"/>
        <end position="774"/>
    </location>
</feature>
<feature type="compositionally biased region" description="Polar residues" evidence="2">
    <location>
        <begin position="335"/>
        <end position="349"/>
    </location>
</feature>
<feature type="compositionally biased region" description="Basic and acidic residues" evidence="2">
    <location>
        <begin position="159"/>
        <end position="168"/>
    </location>
</feature>
<feature type="coiled-coil region" evidence="1">
    <location>
        <begin position="420"/>
        <end position="531"/>
    </location>
</feature>
<evidence type="ECO:0000256" key="2">
    <source>
        <dbReference type="SAM" id="MobiDB-lite"/>
    </source>
</evidence>
<feature type="coiled-coil region" evidence="1">
    <location>
        <begin position="571"/>
        <end position="644"/>
    </location>
</feature>
<proteinExistence type="predicted"/>
<evidence type="ECO:0000313" key="3">
    <source>
        <dbReference type="Proteomes" id="UP000515152"/>
    </source>
</evidence>
<feature type="coiled-coil region" evidence="1">
    <location>
        <begin position="857"/>
        <end position="927"/>
    </location>
</feature>
<feature type="compositionally biased region" description="Basic and acidic residues" evidence="2">
    <location>
        <begin position="215"/>
        <end position="230"/>
    </location>
</feature>
<gene>
    <name evidence="4" type="primary">si:ch211-102c2.8</name>
</gene>
<dbReference type="KEGG" id="char:105902716"/>
<evidence type="ECO:0000313" key="4">
    <source>
        <dbReference type="RefSeq" id="XP_042564139.1"/>
    </source>
</evidence>
<dbReference type="RefSeq" id="XP_042564139.1">
    <property type="nucleotide sequence ID" value="XM_042708205.1"/>
</dbReference>